<evidence type="ECO:0000256" key="4">
    <source>
        <dbReference type="ARBA" id="ARBA00023136"/>
    </source>
</evidence>
<dbReference type="Pfam" id="PF01933">
    <property type="entry name" value="CofD"/>
    <property type="match status" value="1"/>
</dbReference>
<dbReference type="STRING" id="105984.A0A427XF64"/>
<dbReference type="InterPro" id="IPR002882">
    <property type="entry name" value="CofD"/>
</dbReference>
<dbReference type="Pfam" id="PF13520">
    <property type="entry name" value="AA_permease_2"/>
    <property type="match status" value="1"/>
</dbReference>
<keyword evidence="8" id="KW-1185">Reference proteome</keyword>
<proteinExistence type="predicted"/>
<keyword evidence="3 6" id="KW-1133">Transmembrane helix</keyword>
<dbReference type="EMBL" id="RSCE01000015">
    <property type="protein sequence ID" value="RSH77539.1"/>
    <property type="molecule type" value="Genomic_DNA"/>
</dbReference>
<feature type="transmembrane region" description="Helical" evidence="6">
    <location>
        <begin position="382"/>
        <end position="402"/>
    </location>
</feature>
<feature type="transmembrane region" description="Helical" evidence="6">
    <location>
        <begin position="325"/>
        <end position="346"/>
    </location>
</feature>
<feature type="transmembrane region" description="Helical" evidence="6">
    <location>
        <begin position="66"/>
        <end position="92"/>
    </location>
</feature>
<reference evidence="7 8" key="1">
    <citation type="submission" date="2018-11" db="EMBL/GenBank/DDBJ databases">
        <title>Genome sequence of Apiotrichum porosum DSM 27194.</title>
        <authorList>
            <person name="Aliyu H."/>
            <person name="Gorte O."/>
            <person name="Ochsenreither K."/>
        </authorList>
    </citation>
    <scope>NUCLEOTIDE SEQUENCE [LARGE SCALE GENOMIC DNA]</scope>
    <source>
        <strain evidence="7 8">DSM 27194</strain>
    </source>
</reference>
<sequence>MNGEIHQVESLKDGHHDHAVAAPGEGTLKRNIGPVGIVGLGLSIVNGWVAMSSTIVIGLGQGGTPIILYGLIGTSLVNAFVISTIAELAAAYPTAGGQYVWSAILGGALEDGDDEEQIEERRRTSKHPLSFIVGWSTVYEWIVIVAAVSIICSQAVWGLVTTFHPDFVIERWHVFLIFELVNTNSAIVNIFFLNRMPNIGTFFLVLSNLMFLAIIIVCPSTAKTHQSSSFVWTQWQNQTGWTNKFVVAATGLVNPAFIWSGVDGAVHIAEECLHSARTVPIALFASIGLGFVTGLGASIALLYSVQDFDAAASAELPFLTIIVQATRSNAAGVVFMVAFLFIVQIMTNSIQMASSRLIWSFARDKALPFSQKLSHISPTLRVPVLSILLSWSGVTILGLLYIGSATVYNSIISCCIILQNIAISVVAIQLMLKGRKMNPNRWLKLGWFGWVANSVTVVWTVFTTVMWLFPLTPKPTGSEMNYSVAVLGAMALIALLDWVFHARKHFHGPSKATLDAIEEENRIYQHHVTTLQDASYAKERGGTGANSFTTAFGASPAYVLPVSDDGGSSAEILRCFGGPSIGDIRSRLIRLIPQPPDGANSRDDRERLAIYNLMAHRFPADISEKAGRDMWEEIVEGRGPLWNGVGDDKKECIRAFLVHFQALNLRRAHKRFSFRNFSIGNGFLTGARDLFSNLPSAIFLFKAVAGVNESVQVIPIINTNRKSYTITIAAQLENGTKLVGQCNISHPAPEPAQPVTTLVRARSLAGAPGKPHRSHIRRGNRRDSRTFDTADTPMSTPERGATPFSYSYDGLEDENDAIGSSNISYTKGAVEVPLEARIEKLFYINLYGQEIFPMPNEDLFDAIEKRDVFVYSCGSLWTSIIPCLVLRGLASTIAQSKSLKAKVLLMNSVNDRETPDFTAMDYIDTIANMLRHFDIPVPMQTARNGPVIWETTSFITHLVYLEGCAVPVDEAAVQERGIKVVKIPSSVHRTPLGKTPMFSSPTVEWAMEQVVNHL</sequence>
<feature type="transmembrane region" description="Helical" evidence="6">
    <location>
        <begin position="444"/>
        <end position="469"/>
    </location>
</feature>
<evidence type="ECO:0000256" key="2">
    <source>
        <dbReference type="ARBA" id="ARBA00022692"/>
    </source>
</evidence>
<feature type="transmembrane region" description="Helical" evidence="6">
    <location>
        <begin position="199"/>
        <end position="218"/>
    </location>
</feature>
<keyword evidence="2 6" id="KW-0812">Transmembrane</keyword>
<dbReference type="GeneID" id="39587638"/>
<evidence type="ECO:0000256" key="6">
    <source>
        <dbReference type="SAM" id="Phobius"/>
    </source>
</evidence>
<evidence type="ECO:0000313" key="7">
    <source>
        <dbReference type="EMBL" id="RSH77539.1"/>
    </source>
</evidence>
<dbReference type="Gene3D" id="3.40.50.10680">
    <property type="entry name" value="CofD-like domains"/>
    <property type="match status" value="1"/>
</dbReference>
<feature type="compositionally biased region" description="Basic residues" evidence="5">
    <location>
        <begin position="770"/>
        <end position="780"/>
    </location>
</feature>
<dbReference type="PANTHER" id="PTHR31240">
    <property type="entry name" value="MATERNAL EFFECT EMBRYO ARREST 18"/>
    <property type="match status" value="1"/>
</dbReference>
<evidence type="ECO:0000313" key="8">
    <source>
        <dbReference type="Proteomes" id="UP000279236"/>
    </source>
</evidence>
<dbReference type="InterPro" id="IPR002293">
    <property type="entry name" value="AA/rel_permease1"/>
</dbReference>
<dbReference type="RefSeq" id="XP_028472686.1">
    <property type="nucleotide sequence ID" value="XM_028618798.1"/>
</dbReference>
<organism evidence="7 8">
    <name type="scientific">Apiotrichum porosum</name>
    <dbReference type="NCBI Taxonomy" id="105984"/>
    <lineage>
        <taxon>Eukaryota</taxon>
        <taxon>Fungi</taxon>
        <taxon>Dikarya</taxon>
        <taxon>Basidiomycota</taxon>
        <taxon>Agaricomycotina</taxon>
        <taxon>Tremellomycetes</taxon>
        <taxon>Trichosporonales</taxon>
        <taxon>Trichosporonaceae</taxon>
        <taxon>Apiotrichum</taxon>
    </lineage>
</organism>
<evidence type="ECO:0000256" key="1">
    <source>
        <dbReference type="ARBA" id="ARBA00004141"/>
    </source>
</evidence>
<evidence type="ECO:0008006" key="9">
    <source>
        <dbReference type="Google" id="ProtNLM"/>
    </source>
</evidence>
<protein>
    <recommendedName>
        <fullName evidence="9">Amino acid permease/ SLC12A domain-containing protein</fullName>
    </recommendedName>
</protein>
<feature type="transmembrane region" description="Helical" evidence="6">
    <location>
        <begin position="172"/>
        <end position="193"/>
    </location>
</feature>
<dbReference type="GO" id="GO:0016020">
    <property type="term" value="C:membrane"/>
    <property type="evidence" value="ECO:0007669"/>
    <property type="project" value="UniProtKB-SubCell"/>
</dbReference>
<feature type="transmembrane region" description="Helical" evidence="6">
    <location>
        <begin position="37"/>
        <end position="59"/>
    </location>
</feature>
<name>A0A427XF64_9TREE</name>
<dbReference type="AlphaFoldDB" id="A0A427XF64"/>
<accession>A0A427XF64</accession>
<dbReference type="InterPro" id="IPR038136">
    <property type="entry name" value="CofD-like_dom_sf"/>
</dbReference>
<dbReference type="GO" id="GO:0043743">
    <property type="term" value="F:LPPG:FO 2-phospho-L-lactate transferase activity"/>
    <property type="evidence" value="ECO:0007669"/>
    <property type="project" value="InterPro"/>
</dbReference>
<dbReference type="GO" id="GO:0022857">
    <property type="term" value="F:transmembrane transporter activity"/>
    <property type="evidence" value="ECO:0007669"/>
    <property type="project" value="InterPro"/>
</dbReference>
<comment type="subcellular location">
    <subcellularLocation>
        <location evidence="1">Membrane</location>
        <topology evidence="1">Multi-pass membrane protein</topology>
    </subcellularLocation>
</comment>
<dbReference type="SUPFAM" id="SSF142338">
    <property type="entry name" value="CofD-like"/>
    <property type="match status" value="1"/>
</dbReference>
<dbReference type="PANTHER" id="PTHR31240:SF0">
    <property type="entry name" value="MATERNAL EFFECT EMBRYO ARREST 18"/>
    <property type="match status" value="1"/>
</dbReference>
<feature type="region of interest" description="Disordered" evidence="5">
    <location>
        <begin position="764"/>
        <end position="802"/>
    </location>
</feature>
<dbReference type="OrthoDB" id="10267139at2759"/>
<feature type="transmembrane region" description="Helical" evidence="6">
    <location>
        <begin position="281"/>
        <end position="305"/>
    </location>
</feature>
<feature type="transmembrane region" description="Helical" evidence="6">
    <location>
        <begin position="481"/>
        <end position="500"/>
    </location>
</feature>
<comment type="caution">
    <text evidence="7">The sequence shown here is derived from an EMBL/GenBank/DDBJ whole genome shotgun (WGS) entry which is preliminary data.</text>
</comment>
<dbReference type="Proteomes" id="UP000279236">
    <property type="component" value="Unassembled WGS sequence"/>
</dbReference>
<evidence type="ECO:0000256" key="3">
    <source>
        <dbReference type="ARBA" id="ARBA00022989"/>
    </source>
</evidence>
<dbReference type="Gene3D" id="1.20.1740.10">
    <property type="entry name" value="Amino acid/polyamine transporter I"/>
    <property type="match status" value="1"/>
</dbReference>
<keyword evidence="4 6" id="KW-0472">Membrane</keyword>
<evidence type="ECO:0000256" key="5">
    <source>
        <dbReference type="SAM" id="MobiDB-lite"/>
    </source>
</evidence>
<gene>
    <name evidence="7" type="ORF">EHS24_003095</name>
</gene>
<feature type="transmembrane region" description="Helical" evidence="6">
    <location>
        <begin position="138"/>
        <end position="160"/>
    </location>
</feature>
<feature type="transmembrane region" description="Helical" evidence="6">
    <location>
        <begin position="408"/>
        <end position="432"/>
    </location>
</feature>